<evidence type="ECO:0000256" key="12">
    <source>
        <dbReference type="ARBA" id="ARBA00023268"/>
    </source>
</evidence>
<gene>
    <name evidence="17" type="ORF">L1O03_04400</name>
</gene>
<evidence type="ECO:0000256" key="14">
    <source>
        <dbReference type="ARBA" id="ARBA00049494"/>
    </source>
</evidence>
<dbReference type="InterPro" id="IPR023468">
    <property type="entry name" value="Riboflavin_kinase"/>
</dbReference>
<comment type="pathway">
    <text evidence="2 15">Cofactor biosynthesis; FAD biosynthesis; FAD from FMN: step 1/1.</text>
</comment>
<dbReference type="SMART" id="SM00904">
    <property type="entry name" value="Flavokinase"/>
    <property type="match status" value="1"/>
</dbReference>
<evidence type="ECO:0000313" key="18">
    <source>
        <dbReference type="Proteomes" id="UP001139336"/>
    </source>
</evidence>
<comment type="similarity">
    <text evidence="15">Belongs to the ribF family.</text>
</comment>
<keyword evidence="10 15" id="KW-0274">FAD</keyword>
<comment type="caution">
    <text evidence="17">The sequence shown here is derived from an EMBL/GenBank/DDBJ whole genome shotgun (WGS) entry which is preliminary data.</text>
</comment>
<evidence type="ECO:0000256" key="1">
    <source>
        <dbReference type="ARBA" id="ARBA00002121"/>
    </source>
</evidence>
<protein>
    <recommendedName>
        <fullName evidence="15">Riboflavin biosynthesis protein</fullName>
    </recommendedName>
    <domain>
        <recommendedName>
            <fullName evidence="15">Riboflavin kinase</fullName>
            <ecNumber evidence="15">2.7.1.26</ecNumber>
        </recommendedName>
        <alternativeName>
            <fullName evidence="15">Flavokinase</fullName>
        </alternativeName>
    </domain>
    <domain>
        <recommendedName>
            <fullName evidence="15">FMN adenylyltransferase</fullName>
            <ecNumber evidence="15">2.7.7.2</ecNumber>
        </recommendedName>
        <alternativeName>
            <fullName evidence="15">FAD pyrophosphorylase</fullName>
        </alternativeName>
        <alternativeName>
            <fullName evidence="15">FAD synthase</fullName>
        </alternativeName>
    </domain>
</protein>
<dbReference type="RefSeq" id="WP_236118226.1">
    <property type="nucleotide sequence ID" value="NZ_JAKGSI010000002.1"/>
</dbReference>
<dbReference type="Pfam" id="PF06574">
    <property type="entry name" value="FAD_syn"/>
    <property type="match status" value="1"/>
</dbReference>
<keyword evidence="4 15" id="KW-0285">Flavoprotein</keyword>
<dbReference type="SUPFAM" id="SSF82114">
    <property type="entry name" value="Riboflavin kinase-like"/>
    <property type="match status" value="1"/>
</dbReference>
<dbReference type="InterPro" id="IPR002606">
    <property type="entry name" value="Riboflavin_kinase_bac"/>
</dbReference>
<dbReference type="FunFam" id="3.40.50.620:FF:000021">
    <property type="entry name" value="Riboflavin biosynthesis protein"/>
    <property type="match status" value="1"/>
</dbReference>
<dbReference type="NCBIfam" id="NF004160">
    <property type="entry name" value="PRK05627.1-3"/>
    <property type="match status" value="1"/>
</dbReference>
<sequence>MDIWRGLQQVPPQLTGSVVTIGVFDGMHRGHQDLVGRAVAEARRRGLPCIMVTFDPHPVSVFLPGRTPAALLSLEKRLEAAAALGVDDALVIDFREELAGLSPSEYVRTLLVETLHARAVFVGENFTFGKDAAGTPDVLRFLCDEERIDAHIVELLQSSGTSISSTIIRRALSEGDVAAAERALGRRFAVEGEVVHGNGRGGRELGFPTANMYFPEHVAIPADGVYAGWFLLTDDEPVEGDMEPHTAYPAAISVGTNPTFGDERRSVESFVMGRDADLYDRQARVEFVAHLRPMLKFDGIDDLLKAMNHDVTEAYSALGIHSGG</sequence>
<keyword evidence="18" id="KW-1185">Reference proteome</keyword>
<keyword evidence="12" id="KW-0511">Multifunctional enzyme</keyword>
<dbReference type="InterPro" id="IPR023465">
    <property type="entry name" value="Riboflavin_kinase_dom_sf"/>
</dbReference>
<evidence type="ECO:0000256" key="15">
    <source>
        <dbReference type="PIRNR" id="PIRNR004491"/>
    </source>
</evidence>
<evidence type="ECO:0000256" key="13">
    <source>
        <dbReference type="ARBA" id="ARBA00047880"/>
    </source>
</evidence>
<comment type="pathway">
    <text evidence="3 15">Cofactor biosynthesis; FMN biosynthesis; FMN from riboflavin (ATP route): step 1/1.</text>
</comment>
<accession>A0A9X1U0F5</accession>
<name>A0A9X1U0F5_9CORY</name>
<dbReference type="FunFam" id="2.40.30.30:FF:000003">
    <property type="entry name" value="Riboflavin biosynthesis protein"/>
    <property type="match status" value="1"/>
</dbReference>
<dbReference type="Proteomes" id="UP001139336">
    <property type="component" value="Unassembled WGS sequence"/>
</dbReference>
<comment type="catalytic activity">
    <reaction evidence="14 15">
        <text>FMN + ATP + H(+) = FAD + diphosphate</text>
        <dbReference type="Rhea" id="RHEA:17237"/>
        <dbReference type="ChEBI" id="CHEBI:15378"/>
        <dbReference type="ChEBI" id="CHEBI:30616"/>
        <dbReference type="ChEBI" id="CHEBI:33019"/>
        <dbReference type="ChEBI" id="CHEBI:57692"/>
        <dbReference type="ChEBI" id="CHEBI:58210"/>
        <dbReference type="EC" id="2.7.7.2"/>
    </reaction>
</comment>
<keyword evidence="9 15" id="KW-0418">Kinase</keyword>
<dbReference type="SUPFAM" id="SSF52374">
    <property type="entry name" value="Nucleotidylyl transferase"/>
    <property type="match status" value="1"/>
</dbReference>
<dbReference type="Gene3D" id="2.40.30.30">
    <property type="entry name" value="Riboflavin kinase-like"/>
    <property type="match status" value="1"/>
</dbReference>
<dbReference type="PIRSF" id="PIRSF004491">
    <property type="entry name" value="FAD_Synth"/>
    <property type="match status" value="1"/>
</dbReference>
<dbReference type="GO" id="GO:0003919">
    <property type="term" value="F:FMN adenylyltransferase activity"/>
    <property type="evidence" value="ECO:0007669"/>
    <property type="project" value="UniProtKB-UniRule"/>
</dbReference>
<comment type="catalytic activity">
    <reaction evidence="13 15">
        <text>riboflavin + ATP = FMN + ADP + H(+)</text>
        <dbReference type="Rhea" id="RHEA:14357"/>
        <dbReference type="ChEBI" id="CHEBI:15378"/>
        <dbReference type="ChEBI" id="CHEBI:30616"/>
        <dbReference type="ChEBI" id="CHEBI:57986"/>
        <dbReference type="ChEBI" id="CHEBI:58210"/>
        <dbReference type="ChEBI" id="CHEBI:456216"/>
        <dbReference type="EC" id="2.7.1.26"/>
    </reaction>
</comment>
<dbReference type="InterPro" id="IPR015865">
    <property type="entry name" value="Riboflavin_kinase_bac/euk"/>
</dbReference>
<keyword evidence="11 15" id="KW-0067">ATP-binding</keyword>
<dbReference type="EMBL" id="JAKGSI010000002">
    <property type="protein sequence ID" value="MCF4006423.1"/>
    <property type="molecule type" value="Genomic_DNA"/>
</dbReference>
<evidence type="ECO:0000313" key="17">
    <source>
        <dbReference type="EMBL" id="MCF4006423.1"/>
    </source>
</evidence>
<dbReference type="Pfam" id="PF01687">
    <property type="entry name" value="Flavokinase"/>
    <property type="match status" value="1"/>
</dbReference>
<dbReference type="GO" id="GO:0009398">
    <property type="term" value="P:FMN biosynthetic process"/>
    <property type="evidence" value="ECO:0007669"/>
    <property type="project" value="UniProtKB-UniRule"/>
</dbReference>
<evidence type="ECO:0000256" key="10">
    <source>
        <dbReference type="ARBA" id="ARBA00022827"/>
    </source>
</evidence>
<dbReference type="EC" id="2.7.1.26" evidence="15"/>
<evidence type="ECO:0000256" key="11">
    <source>
        <dbReference type="ARBA" id="ARBA00022840"/>
    </source>
</evidence>
<evidence type="ECO:0000259" key="16">
    <source>
        <dbReference type="SMART" id="SM00904"/>
    </source>
</evidence>
<feature type="domain" description="Riboflavin kinase" evidence="16">
    <location>
        <begin position="183"/>
        <end position="319"/>
    </location>
</feature>
<dbReference type="GO" id="GO:0005524">
    <property type="term" value="F:ATP binding"/>
    <property type="evidence" value="ECO:0007669"/>
    <property type="project" value="UniProtKB-UniRule"/>
</dbReference>
<dbReference type="PANTHER" id="PTHR22749:SF6">
    <property type="entry name" value="RIBOFLAVIN KINASE"/>
    <property type="match status" value="1"/>
</dbReference>
<evidence type="ECO:0000256" key="5">
    <source>
        <dbReference type="ARBA" id="ARBA00022643"/>
    </source>
</evidence>
<comment type="function">
    <text evidence="1">Catalyzes the phosphorylation of riboflavin to FMN followed by the adenylation of FMN to FAD.</text>
</comment>
<evidence type="ECO:0000256" key="9">
    <source>
        <dbReference type="ARBA" id="ARBA00022777"/>
    </source>
</evidence>
<evidence type="ECO:0000256" key="2">
    <source>
        <dbReference type="ARBA" id="ARBA00004726"/>
    </source>
</evidence>
<dbReference type="InterPro" id="IPR014729">
    <property type="entry name" value="Rossmann-like_a/b/a_fold"/>
</dbReference>
<keyword evidence="8 15" id="KW-0547">Nucleotide-binding</keyword>
<reference evidence="17" key="1">
    <citation type="submission" date="2022-01" db="EMBL/GenBank/DDBJ databases">
        <title>Corynebacterium sp. nov isolated from isolated from the feces of the greater white-fronted geese (Anser albifrons) at Poyang Lake, PR China.</title>
        <authorList>
            <person name="Liu Q."/>
        </authorList>
    </citation>
    <scope>NUCLEOTIDE SEQUENCE</scope>
    <source>
        <strain evidence="17">JCM 32435</strain>
    </source>
</reference>
<proteinExistence type="inferred from homology"/>
<evidence type="ECO:0000256" key="3">
    <source>
        <dbReference type="ARBA" id="ARBA00005201"/>
    </source>
</evidence>
<dbReference type="GO" id="GO:0008531">
    <property type="term" value="F:riboflavin kinase activity"/>
    <property type="evidence" value="ECO:0007669"/>
    <property type="project" value="UniProtKB-UniRule"/>
</dbReference>
<dbReference type="CDD" id="cd02064">
    <property type="entry name" value="FAD_synthetase_N"/>
    <property type="match status" value="1"/>
</dbReference>
<keyword evidence="6 15" id="KW-0808">Transferase</keyword>
<evidence type="ECO:0000256" key="8">
    <source>
        <dbReference type="ARBA" id="ARBA00022741"/>
    </source>
</evidence>
<keyword evidence="5 15" id="KW-0288">FMN</keyword>
<evidence type="ECO:0000256" key="6">
    <source>
        <dbReference type="ARBA" id="ARBA00022679"/>
    </source>
</evidence>
<dbReference type="EC" id="2.7.7.2" evidence="15"/>
<organism evidence="17 18">
    <name type="scientific">Corynebacterium uropygiale</name>
    <dbReference type="NCBI Taxonomy" id="1775911"/>
    <lineage>
        <taxon>Bacteria</taxon>
        <taxon>Bacillati</taxon>
        <taxon>Actinomycetota</taxon>
        <taxon>Actinomycetes</taxon>
        <taxon>Mycobacteriales</taxon>
        <taxon>Corynebacteriaceae</taxon>
        <taxon>Corynebacterium</taxon>
    </lineage>
</organism>
<dbReference type="NCBIfam" id="TIGR00083">
    <property type="entry name" value="ribF"/>
    <property type="match status" value="1"/>
</dbReference>
<dbReference type="InterPro" id="IPR015864">
    <property type="entry name" value="FAD_synthase"/>
</dbReference>
<dbReference type="GO" id="GO:0006747">
    <property type="term" value="P:FAD biosynthetic process"/>
    <property type="evidence" value="ECO:0007669"/>
    <property type="project" value="UniProtKB-UniRule"/>
</dbReference>
<dbReference type="Gene3D" id="3.40.50.620">
    <property type="entry name" value="HUPs"/>
    <property type="match status" value="1"/>
</dbReference>
<evidence type="ECO:0000256" key="7">
    <source>
        <dbReference type="ARBA" id="ARBA00022695"/>
    </source>
</evidence>
<dbReference type="PANTHER" id="PTHR22749">
    <property type="entry name" value="RIBOFLAVIN KINASE/FMN ADENYLYLTRANSFERASE"/>
    <property type="match status" value="1"/>
</dbReference>
<dbReference type="GO" id="GO:0009231">
    <property type="term" value="P:riboflavin biosynthetic process"/>
    <property type="evidence" value="ECO:0007669"/>
    <property type="project" value="InterPro"/>
</dbReference>
<dbReference type="AlphaFoldDB" id="A0A9X1U0F5"/>
<evidence type="ECO:0000256" key="4">
    <source>
        <dbReference type="ARBA" id="ARBA00022630"/>
    </source>
</evidence>
<keyword evidence="7 15" id="KW-0548">Nucleotidyltransferase</keyword>